<feature type="non-terminal residue" evidence="8">
    <location>
        <position position="337"/>
    </location>
</feature>
<keyword evidence="6 7" id="KW-0539">Nucleus</keyword>
<organism evidence="8 9">
    <name type="scientific">Coemansia thaxteri</name>
    <dbReference type="NCBI Taxonomy" id="2663907"/>
    <lineage>
        <taxon>Eukaryota</taxon>
        <taxon>Fungi</taxon>
        <taxon>Fungi incertae sedis</taxon>
        <taxon>Zoopagomycota</taxon>
        <taxon>Kickxellomycotina</taxon>
        <taxon>Kickxellomycetes</taxon>
        <taxon>Kickxellales</taxon>
        <taxon>Kickxellaceae</taxon>
        <taxon>Coemansia</taxon>
    </lineage>
</organism>
<evidence type="ECO:0000313" key="8">
    <source>
        <dbReference type="EMBL" id="KAJ2001239.1"/>
    </source>
</evidence>
<keyword evidence="2" id="KW-0509">mRNA transport</keyword>
<evidence type="ECO:0000313" key="9">
    <source>
        <dbReference type="Proteomes" id="UP001150907"/>
    </source>
</evidence>
<dbReference type="Proteomes" id="UP001150907">
    <property type="component" value="Unassembled WGS sequence"/>
</dbReference>
<keyword evidence="9" id="KW-1185">Reference proteome</keyword>
<evidence type="ECO:0000256" key="7">
    <source>
        <dbReference type="RuleBase" id="RU365072"/>
    </source>
</evidence>
<comment type="subcellular location">
    <subcellularLocation>
        <location evidence="7">Nucleus</location>
        <location evidence="7">Nuclear pore complex</location>
    </subcellularLocation>
    <subcellularLocation>
        <location evidence="7">Nucleus membrane</location>
    </subcellularLocation>
</comment>
<evidence type="ECO:0000256" key="5">
    <source>
        <dbReference type="ARBA" id="ARBA00023132"/>
    </source>
</evidence>
<evidence type="ECO:0000256" key="3">
    <source>
        <dbReference type="ARBA" id="ARBA00022927"/>
    </source>
</evidence>
<keyword evidence="3" id="KW-0653">Protein transport</keyword>
<protein>
    <recommendedName>
        <fullName evidence="7">Nuclear pore complex protein</fullName>
    </recommendedName>
</protein>
<accession>A0A9W8BB29</accession>
<keyword evidence="4 7" id="KW-0811">Translocation</keyword>
<dbReference type="Gene3D" id="1.10.3450.20">
    <property type="match status" value="1"/>
</dbReference>
<dbReference type="GO" id="GO:0006606">
    <property type="term" value="P:protein import into nucleus"/>
    <property type="evidence" value="ECO:0007669"/>
    <property type="project" value="TreeGrafter"/>
</dbReference>
<sequence length="337" mass="37664">MSAPDIVSEFAAVVNAQVGREHDFDGSTNASLAQLFSQLAKQQRDEGVFSAGSISDIRDEETYWKTESGTWELLERLCQQRLQARSDALDKDAGMLDESGGGSAEQGAVGSCSIARAAATDFSNVQELMSNTPLLTEYVEVRRWLEETARPFQPVETRKGYLFYTRRSIAERGLLPSSVQKGSSIAERIVTEADPDAASRQRRELVLEDAEYEAGLIRTLYEYVRRGRVANAMDLCIESDEPWRAATLKGGLFWRDPTLEVGNGVLVEDESGERMQDVRPLHTAGNINRTLWKQACAALAHDENNDLYERALYAALSGRLDEVVLVCECWEDYLWAY</sequence>
<dbReference type="OrthoDB" id="3098at2759"/>
<comment type="subunit">
    <text evidence="7">Part of the nuclear pore complex (NPC).</text>
</comment>
<dbReference type="GO" id="GO:0006406">
    <property type="term" value="P:mRNA export from nucleus"/>
    <property type="evidence" value="ECO:0007669"/>
    <property type="project" value="TreeGrafter"/>
</dbReference>
<dbReference type="GO" id="GO:0017056">
    <property type="term" value="F:structural constituent of nuclear pore"/>
    <property type="evidence" value="ECO:0007669"/>
    <property type="project" value="UniProtKB-UniRule"/>
</dbReference>
<reference evidence="8" key="1">
    <citation type="submission" date="2022-07" db="EMBL/GenBank/DDBJ databases">
        <title>Phylogenomic reconstructions and comparative analyses of Kickxellomycotina fungi.</title>
        <authorList>
            <person name="Reynolds N.K."/>
            <person name="Stajich J.E."/>
            <person name="Barry K."/>
            <person name="Grigoriev I.V."/>
            <person name="Crous P."/>
            <person name="Smith M.E."/>
        </authorList>
    </citation>
    <scope>NUCLEOTIDE SEQUENCE</scope>
    <source>
        <strain evidence="8">IMI 214461</strain>
    </source>
</reference>
<evidence type="ECO:0000256" key="2">
    <source>
        <dbReference type="ARBA" id="ARBA00022816"/>
    </source>
</evidence>
<keyword evidence="5 7" id="KW-0906">Nuclear pore complex</keyword>
<keyword evidence="7" id="KW-0472">Membrane</keyword>
<evidence type="ECO:0000256" key="4">
    <source>
        <dbReference type="ARBA" id="ARBA00023010"/>
    </source>
</evidence>
<evidence type="ECO:0000256" key="1">
    <source>
        <dbReference type="ARBA" id="ARBA00022448"/>
    </source>
</evidence>
<dbReference type="PANTHER" id="PTHR13003">
    <property type="entry name" value="NUP107-RELATED"/>
    <property type="match status" value="1"/>
</dbReference>
<comment type="caution">
    <text evidence="8">The sequence shown here is derived from an EMBL/GenBank/DDBJ whole genome shotgun (WGS) entry which is preliminary data.</text>
</comment>
<keyword evidence="1 7" id="KW-0813">Transport</keyword>
<dbReference type="GO" id="GO:0031080">
    <property type="term" value="C:nuclear pore outer ring"/>
    <property type="evidence" value="ECO:0007669"/>
    <property type="project" value="TreeGrafter"/>
</dbReference>
<dbReference type="InterPro" id="IPR007252">
    <property type="entry name" value="Nup84/Nup107"/>
</dbReference>
<comment type="similarity">
    <text evidence="7">Belongs to the nucleoporin Nup84/Nup107 family.</text>
</comment>
<dbReference type="EMBL" id="JANBQF010000431">
    <property type="protein sequence ID" value="KAJ2001239.1"/>
    <property type="molecule type" value="Genomic_DNA"/>
</dbReference>
<dbReference type="GO" id="GO:0031965">
    <property type="term" value="C:nuclear membrane"/>
    <property type="evidence" value="ECO:0007669"/>
    <property type="project" value="UniProtKB-SubCell"/>
</dbReference>
<comment type="function">
    <text evidence="7">Functions as a component of the nuclear pore complex (NPC).</text>
</comment>
<proteinExistence type="inferred from homology"/>
<dbReference type="Pfam" id="PF04121">
    <property type="entry name" value="Nup84_Nup100"/>
    <property type="match status" value="1"/>
</dbReference>
<evidence type="ECO:0000256" key="6">
    <source>
        <dbReference type="ARBA" id="ARBA00023242"/>
    </source>
</evidence>
<name>A0A9W8BB29_9FUNG</name>
<gene>
    <name evidence="8" type="primary">NUP84</name>
    <name evidence="8" type="ORF">H4R26_004236</name>
</gene>
<dbReference type="PANTHER" id="PTHR13003:SF2">
    <property type="entry name" value="NUCLEAR PORE COMPLEX PROTEIN NUP107"/>
    <property type="match status" value="1"/>
</dbReference>
<dbReference type="GO" id="GO:0000973">
    <property type="term" value="P:post-transcriptional tethering of RNA polymerase II gene DNA at nuclear periphery"/>
    <property type="evidence" value="ECO:0007669"/>
    <property type="project" value="TreeGrafter"/>
</dbReference>
<dbReference type="AlphaFoldDB" id="A0A9W8BB29"/>